<dbReference type="EMBL" id="PDEM01000009">
    <property type="protein sequence ID" value="PHZ85907.1"/>
    <property type="molecule type" value="Genomic_DNA"/>
</dbReference>
<organism evidence="1 2">
    <name type="scientific">Paremcibacter congregatus</name>
    <dbReference type="NCBI Taxonomy" id="2043170"/>
    <lineage>
        <taxon>Bacteria</taxon>
        <taxon>Pseudomonadati</taxon>
        <taxon>Pseudomonadota</taxon>
        <taxon>Alphaproteobacteria</taxon>
        <taxon>Emcibacterales</taxon>
        <taxon>Emcibacteraceae</taxon>
        <taxon>Paremcibacter</taxon>
    </lineage>
</organism>
<dbReference type="Gene3D" id="2.20.25.10">
    <property type="match status" value="1"/>
</dbReference>
<dbReference type="PANTHER" id="PTHR34352">
    <property type="entry name" value="PROTEIN YHFA"/>
    <property type="match status" value="1"/>
</dbReference>
<evidence type="ECO:0000313" key="1">
    <source>
        <dbReference type="EMBL" id="PHZ85907.1"/>
    </source>
</evidence>
<gene>
    <name evidence="1" type="ORF">CRD36_04325</name>
</gene>
<dbReference type="AlphaFoldDB" id="A0A2G4YUG4"/>
<dbReference type="NCBIfam" id="NF008009">
    <property type="entry name" value="PRK10738.1"/>
    <property type="match status" value="1"/>
</dbReference>
<sequence length="141" mass="14874">MTDKTVTVKWAGKMTFIGVASSGNTVTMDAGPNGGGLGLGHSPMDLLLLGAGGCASIDVVMILEKGRSELTDCVCKVSGTRASEMPKVYTDIHMHFEISGKNLKEGAVERAVNLSMEKYCSASLTLAKAAKLTYDWEIIDG</sequence>
<comment type="caution">
    <text evidence="1">The sequence shown here is derived from an EMBL/GenBank/DDBJ whole genome shotgun (WGS) entry which is preliminary data.</text>
</comment>
<dbReference type="PANTHER" id="PTHR34352:SF1">
    <property type="entry name" value="PROTEIN YHFA"/>
    <property type="match status" value="1"/>
</dbReference>
<protein>
    <submittedName>
        <fullName evidence="1">Peroxiredoxin</fullName>
    </submittedName>
</protein>
<keyword evidence="2" id="KW-1185">Reference proteome</keyword>
<dbReference type="InterPro" id="IPR036102">
    <property type="entry name" value="OsmC/Ohrsf"/>
</dbReference>
<dbReference type="RefSeq" id="WP_099471492.1">
    <property type="nucleotide sequence ID" value="NZ_CP041025.1"/>
</dbReference>
<dbReference type="SUPFAM" id="SSF82784">
    <property type="entry name" value="OsmC-like"/>
    <property type="match status" value="1"/>
</dbReference>
<dbReference type="Gene3D" id="3.30.300.20">
    <property type="match status" value="1"/>
</dbReference>
<dbReference type="Proteomes" id="UP000229730">
    <property type="component" value="Unassembled WGS sequence"/>
</dbReference>
<dbReference type="OrthoDB" id="9804010at2"/>
<accession>A0A2G4YUG4</accession>
<dbReference type="InParanoid" id="A0A2G4YUG4"/>
<proteinExistence type="predicted"/>
<reference evidence="1 2" key="1">
    <citation type="submission" date="2017-10" db="EMBL/GenBank/DDBJ databases">
        <title>Frigbacter circumglobatus gen. nov. sp. nov., isolated from sediment cultured in situ.</title>
        <authorList>
            <person name="Zhao Z."/>
        </authorList>
    </citation>
    <scope>NUCLEOTIDE SEQUENCE [LARGE SCALE GENOMIC DNA]</scope>
    <source>
        <strain evidence="1 2">ZYL</strain>
    </source>
</reference>
<dbReference type="Pfam" id="PF02566">
    <property type="entry name" value="OsmC"/>
    <property type="match status" value="1"/>
</dbReference>
<dbReference type="InterPro" id="IPR003718">
    <property type="entry name" value="OsmC/Ohr_fam"/>
</dbReference>
<dbReference type="FunCoup" id="A0A2G4YUG4">
    <property type="interactions" value="61"/>
</dbReference>
<name>A0A2G4YUG4_9PROT</name>
<dbReference type="InterPro" id="IPR015946">
    <property type="entry name" value="KH_dom-like_a/b"/>
</dbReference>
<evidence type="ECO:0000313" key="2">
    <source>
        <dbReference type="Proteomes" id="UP000229730"/>
    </source>
</evidence>